<feature type="compositionally biased region" description="Low complexity" evidence="1">
    <location>
        <begin position="216"/>
        <end position="247"/>
    </location>
</feature>
<feature type="compositionally biased region" description="Low complexity" evidence="1">
    <location>
        <begin position="100"/>
        <end position="119"/>
    </location>
</feature>
<feature type="compositionally biased region" description="Low complexity" evidence="1">
    <location>
        <begin position="517"/>
        <end position="532"/>
    </location>
</feature>
<feature type="compositionally biased region" description="Low complexity" evidence="1">
    <location>
        <begin position="335"/>
        <end position="359"/>
    </location>
</feature>
<feature type="compositionally biased region" description="Low complexity" evidence="1">
    <location>
        <begin position="1"/>
        <end position="14"/>
    </location>
</feature>
<reference evidence="3" key="1">
    <citation type="journal article" date="2018" name="Nat. Microbiol.">
        <title>Leveraging single-cell genomics to expand the fungal tree of life.</title>
        <authorList>
            <person name="Ahrendt S.R."/>
            <person name="Quandt C.A."/>
            <person name="Ciobanu D."/>
            <person name="Clum A."/>
            <person name="Salamov A."/>
            <person name="Andreopoulos B."/>
            <person name="Cheng J.F."/>
            <person name="Woyke T."/>
            <person name="Pelin A."/>
            <person name="Henrissat B."/>
            <person name="Reynolds N.K."/>
            <person name="Benny G.L."/>
            <person name="Smith M.E."/>
            <person name="James T.Y."/>
            <person name="Grigoriev I.V."/>
        </authorList>
    </citation>
    <scope>NUCLEOTIDE SEQUENCE [LARGE SCALE GENOMIC DNA]</scope>
    <source>
        <strain evidence="3">ATCC 52028</strain>
    </source>
</reference>
<feature type="compositionally biased region" description="Low complexity" evidence="1">
    <location>
        <begin position="376"/>
        <end position="412"/>
    </location>
</feature>
<evidence type="ECO:0000313" key="2">
    <source>
        <dbReference type="EMBL" id="RKP00831.1"/>
    </source>
</evidence>
<evidence type="ECO:0000313" key="3">
    <source>
        <dbReference type="Proteomes" id="UP000274922"/>
    </source>
</evidence>
<feature type="compositionally biased region" description="Low complexity" evidence="1">
    <location>
        <begin position="440"/>
        <end position="480"/>
    </location>
</feature>
<feature type="compositionally biased region" description="Low complexity" evidence="1">
    <location>
        <begin position="301"/>
        <end position="319"/>
    </location>
</feature>
<accession>A0A4P9X7B7</accession>
<feature type="compositionally biased region" description="Basic residues" evidence="1">
    <location>
        <begin position="420"/>
        <end position="431"/>
    </location>
</feature>
<feature type="region of interest" description="Disordered" evidence="1">
    <location>
        <begin position="65"/>
        <end position="173"/>
    </location>
</feature>
<dbReference type="EMBL" id="ML014196">
    <property type="protein sequence ID" value="RKP00831.1"/>
    <property type="molecule type" value="Genomic_DNA"/>
</dbReference>
<keyword evidence="3" id="KW-1185">Reference proteome</keyword>
<gene>
    <name evidence="2" type="ORF">CXG81DRAFT_26456</name>
</gene>
<feature type="region of interest" description="Disordered" evidence="1">
    <location>
        <begin position="207"/>
        <end position="496"/>
    </location>
</feature>
<evidence type="ECO:0000256" key="1">
    <source>
        <dbReference type="SAM" id="MobiDB-lite"/>
    </source>
</evidence>
<dbReference type="Proteomes" id="UP000274922">
    <property type="component" value="Unassembled WGS sequence"/>
</dbReference>
<organism evidence="2 3">
    <name type="scientific">Caulochytrium protostelioides</name>
    <dbReference type="NCBI Taxonomy" id="1555241"/>
    <lineage>
        <taxon>Eukaryota</taxon>
        <taxon>Fungi</taxon>
        <taxon>Fungi incertae sedis</taxon>
        <taxon>Chytridiomycota</taxon>
        <taxon>Chytridiomycota incertae sedis</taxon>
        <taxon>Chytridiomycetes</taxon>
        <taxon>Caulochytriales</taxon>
        <taxon>Caulochytriaceae</taxon>
        <taxon>Caulochytrium</taxon>
    </lineage>
</organism>
<proteinExistence type="predicted"/>
<feature type="compositionally biased region" description="Polar residues" evidence="1">
    <location>
        <begin position="266"/>
        <end position="286"/>
    </location>
</feature>
<sequence>MSMLAADAPWAAAPVPSPPVPSPPVLAPADLAVTASTDTMAAAAPAAAAEAVAAIPAAIPVLATPPPGRRDLPASKPTDVCGADAAAPTRPADGAIYGTPDASPPRVAAPAPARDGAAGMTSWEPCRRGSPSASTAARAATAGQRVPGVETDDVPRGRRRVAPPPPPASEASVSSILCAPAGAAAAAPTPHRVHTGRRIDPATSQNYQSSVALAHPSRPASPAGATASGSGSSSSSSSSSRAVPAGATTQEAHARDLPPIDRAAVPSSSTAAGGRGTLSSTKNHSTIVFGDSDGSPGDGDAGASPTPGAPSAGRPAASPVTPRGRRRRIPPAPAPSDAVAPSAFLSSSSSVRPTPRSRSMAPPGTAHRNQTSFVFGDDGPSAAASAAGRVGRPSRRLAGGAPAPAPDAAGLLSVPATRPPVRRAGSHHRSTLHATAAGMAPSDAALAPGPAARGRARAPSPSPSPGEAMLSLAASTAASRARSKPPPASTTTGRRMYAASARDAAAAWDSVAAVMTRPAARAAGPTSRSAPSTPTPAPRLDPSALPAAGHVTGNLSLAWASGIAVTPSFASS</sequence>
<name>A0A4P9X7B7_9FUNG</name>
<dbReference type="AlphaFoldDB" id="A0A4P9X7B7"/>
<feature type="region of interest" description="Disordered" evidence="1">
    <location>
        <begin position="517"/>
        <end position="548"/>
    </location>
</feature>
<feature type="region of interest" description="Disordered" evidence="1">
    <location>
        <begin position="1"/>
        <end position="23"/>
    </location>
</feature>
<feature type="compositionally biased region" description="Low complexity" evidence="1">
    <location>
        <begin position="128"/>
        <end position="143"/>
    </location>
</feature>
<protein>
    <submittedName>
        <fullName evidence="2">Uncharacterized protein</fullName>
    </submittedName>
</protein>